<evidence type="ECO:0000256" key="3">
    <source>
        <dbReference type="ARBA" id="ARBA00022630"/>
    </source>
</evidence>
<evidence type="ECO:0008006" key="11">
    <source>
        <dbReference type="Google" id="ProtNLM"/>
    </source>
</evidence>
<dbReference type="PANTHER" id="PTHR43098:SF3">
    <property type="entry name" value="L-ORNITHINE N(5)-MONOOXYGENASE-RELATED"/>
    <property type="match status" value="1"/>
</dbReference>
<keyword evidence="3" id="KW-0285">Flavoprotein</keyword>
<dbReference type="AlphaFoldDB" id="A0A2I1P8E0"/>
<feature type="compositionally biased region" description="Basic and acidic residues" evidence="8">
    <location>
        <begin position="42"/>
        <end position="51"/>
    </location>
</feature>
<feature type="region of interest" description="Disordered" evidence="8">
    <location>
        <begin position="42"/>
        <end position="76"/>
    </location>
</feature>
<dbReference type="PANTHER" id="PTHR43098">
    <property type="entry name" value="L-ORNITHINE N(5)-MONOOXYGENASE-RELATED"/>
    <property type="match status" value="1"/>
</dbReference>
<dbReference type="SUPFAM" id="SSF51905">
    <property type="entry name" value="FAD/NAD(P)-binding domain"/>
    <property type="match status" value="2"/>
</dbReference>
<keyword evidence="5" id="KW-0521">NADP</keyword>
<evidence type="ECO:0000256" key="2">
    <source>
        <dbReference type="ARBA" id="ARBA00010139"/>
    </source>
</evidence>
<evidence type="ECO:0000256" key="5">
    <source>
        <dbReference type="ARBA" id="ARBA00022857"/>
    </source>
</evidence>
<dbReference type="Pfam" id="PF13450">
    <property type="entry name" value="NAD_binding_8"/>
    <property type="match status" value="1"/>
</dbReference>
<keyword evidence="4" id="KW-0274">FAD</keyword>
<gene>
    <name evidence="9" type="ORF">CYJ76_10590</name>
</gene>
<comment type="cofactor">
    <cofactor evidence="1">
        <name>FAD</name>
        <dbReference type="ChEBI" id="CHEBI:57692"/>
    </cofactor>
</comment>
<sequence length="486" mass="51412">MTPYAVAVVGAGFAGVAVVDALARAGVRDVVVVDERGAVGGRWLDRHDPGARSRGSLSESTLRHRDRTPAERSPSAPAMVGYLQRVGAWAGIGQKLVHDRVTRAAQQSDGSWTLTLASGSQLHARALVLATGHEGEPVVPEVRGTDAFEGPLLHTHVWQSDLDLAGRRVAVLAPGVDGRSPAAGHLSATEHVHTAAALAEQGADVLVFSPGQPWVLPERPDADPVDLWTSNRRVDAAGQRLRDVGRVVRTGLPPAARVPWALAEGALDPTPLPWQRAMQASTALARQHLDPEAVELHHASSPLSRGTVRSEAWFEQVAAGGITLHRTAVHRIAPDAVVDVQGTRHRVDALVLATGAHPVGPGAGIEGLDAADGGLLADWAPHLGTLGRVPNLFVTHGPASDLPVGGDAALHGARAALVARLVRTLVSSDARRVVATPRAVEAWERRVTDLQRRAGLVPDPQAVMWPGLRRDLLRLLRGRPEDFVLS</sequence>
<dbReference type="InterPro" id="IPR036188">
    <property type="entry name" value="FAD/NAD-bd_sf"/>
</dbReference>
<feature type="compositionally biased region" description="Basic and acidic residues" evidence="8">
    <location>
        <begin position="61"/>
        <end position="70"/>
    </location>
</feature>
<accession>A0A2I1P8E0</accession>
<dbReference type="Gene3D" id="3.50.50.60">
    <property type="entry name" value="FAD/NAD(P)-binding domain"/>
    <property type="match status" value="2"/>
</dbReference>
<dbReference type="RefSeq" id="WP_101850060.1">
    <property type="nucleotide sequence ID" value="NZ_JBHLVH010000012.1"/>
</dbReference>
<dbReference type="GO" id="GO:0016709">
    <property type="term" value="F:oxidoreductase activity, acting on paired donors, with incorporation or reduction of molecular oxygen, NAD(P)H as one donor, and incorporation of one atom of oxygen"/>
    <property type="evidence" value="ECO:0007669"/>
    <property type="project" value="UniProtKB-ARBA"/>
</dbReference>
<keyword evidence="10" id="KW-1185">Reference proteome</keyword>
<evidence type="ECO:0000256" key="4">
    <source>
        <dbReference type="ARBA" id="ARBA00022827"/>
    </source>
</evidence>
<dbReference type="InterPro" id="IPR050775">
    <property type="entry name" value="FAD-binding_Monooxygenases"/>
</dbReference>
<reference evidence="9 10" key="1">
    <citation type="submission" date="2017-12" db="EMBL/GenBank/DDBJ databases">
        <title>Phylogenetic diversity of female urinary microbiome.</title>
        <authorList>
            <person name="Thomas-White K."/>
            <person name="Wolfe A.J."/>
        </authorList>
    </citation>
    <scope>NUCLEOTIDE SEQUENCE [LARGE SCALE GENOMIC DNA]</scope>
    <source>
        <strain evidence="9 10">UMB1298</strain>
    </source>
</reference>
<proteinExistence type="inferred from homology"/>
<keyword evidence="7" id="KW-0503">Monooxygenase</keyword>
<name>A0A2I1P8E0_9MICO</name>
<evidence type="ECO:0000256" key="8">
    <source>
        <dbReference type="SAM" id="MobiDB-lite"/>
    </source>
</evidence>
<comment type="caution">
    <text evidence="9">The sequence shown here is derived from an EMBL/GenBank/DDBJ whole genome shotgun (WGS) entry which is preliminary data.</text>
</comment>
<keyword evidence="6" id="KW-0560">Oxidoreductase</keyword>
<evidence type="ECO:0000313" key="10">
    <source>
        <dbReference type="Proteomes" id="UP000234206"/>
    </source>
</evidence>
<evidence type="ECO:0000313" key="9">
    <source>
        <dbReference type="EMBL" id="PKZ40904.1"/>
    </source>
</evidence>
<protein>
    <recommendedName>
        <fullName evidence="11">Pyridine nucleotide-disulfide oxidoreductase</fullName>
    </recommendedName>
</protein>
<evidence type="ECO:0000256" key="1">
    <source>
        <dbReference type="ARBA" id="ARBA00001974"/>
    </source>
</evidence>
<evidence type="ECO:0000256" key="7">
    <source>
        <dbReference type="ARBA" id="ARBA00023033"/>
    </source>
</evidence>
<organism evidence="9 10">
    <name type="scientific">Kytococcus schroeteri</name>
    <dbReference type="NCBI Taxonomy" id="138300"/>
    <lineage>
        <taxon>Bacteria</taxon>
        <taxon>Bacillati</taxon>
        <taxon>Actinomycetota</taxon>
        <taxon>Actinomycetes</taxon>
        <taxon>Micrococcales</taxon>
        <taxon>Kytococcaceae</taxon>
        <taxon>Kytococcus</taxon>
    </lineage>
</organism>
<evidence type="ECO:0000256" key="6">
    <source>
        <dbReference type="ARBA" id="ARBA00023002"/>
    </source>
</evidence>
<comment type="similarity">
    <text evidence="2">Belongs to the FAD-binding monooxygenase family.</text>
</comment>
<dbReference type="Proteomes" id="UP000234206">
    <property type="component" value="Unassembled WGS sequence"/>
</dbReference>
<dbReference type="EMBL" id="PKIZ01000024">
    <property type="protein sequence ID" value="PKZ40904.1"/>
    <property type="molecule type" value="Genomic_DNA"/>
</dbReference>
<dbReference type="OrthoDB" id="5168853at2"/>